<keyword evidence="3" id="KW-1185">Reference proteome</keyword>
<accession>A0A195FUN9</accession>
<dbReference type="EMBL" id="KQ981276">
    <property type="protein sequence ID" value="KYN43594.1"/>
    <property type="molecule type" value="Genomic_DNA"/>
</dbReference>
<dbReference type="GO" id="GO:0051731">
    <property type="term" value="F:polynucleotide 5'-hydroxyl-kinase activity"/>
    <property type="evidence" value="ECO:0007669"/>
    <property type="project" value="InterPro"/>
</dbReference>
<dbReference type="Gene3D" id="2.40.30.330">
    <property type="entry name" value="Pre-mRNA cleavage complex subunit Clp1, C-terminal domain"/>
    <property type="match status" value="1"/>
</dbReference>
<protein>
    <submittedName>
        <fullName evidence="2">Protein CLP1 like protein</fullName>
    </submittedName>
</protein>
<dbReference type="GO" id="GO:0005634">
    <property type="term" value="C:nucleus"/>
    <property type="evidence" value="ECO:0007669"/>
    <property type="project" value="TreeGrafter"/>
</dbReference>
<feature type="domain" description="Clp1 C-terminal" evidence="1">
    <location>
        <begin position="150"/>
        <end position="198"/>
    </location>
</feature>
<dbReference type="Gene3D" id="3.40.50.300">
    <property type="entry name" value="P-loop containing nucleotide triphosphate hydrolases"/>
    <property type="match status" value="1"/>
</dbReference>
<proteinExistence type="predicted"/>
<dbReference type="GO" id="GO:0031124">
    <property type="term" value="P:mRNA 3'-end processing"/>
    <property type="evidence" value="ECO:0007669"/>
    <property type="project" value="InterPro"/>
</dbReference>
<gene>
    <name evidence="2" type="ORF">ALC56_01856</name>
</gene>
<evidence type="ECO:0000259" key="1">
    <source>
        <dbReference type="Pfam" id="PF06807"/>
    </source>
</evidence>
<evidence type="ECO:0000313" key="2">
    <source>
        <dbReference type="EMBL" id="KYN43594.1"/>
    </source>
</evidence>
<dbReference type="InterPro" id="IPR010655">
    <property type="entry name" value="Clp1_C"/>
</dbReference>
<dbReference type="Pfam" id="PF06807">
    <property type="entry name" value="Clp1"/>
    <property type="match status" value="1"/>
</dbReference>
<dbReference type="Proteomes" id="UP000078541">
    <property type="component" value="Unassembled WGS sequence"/>
</dbReference>
<dbReference type="STRING" id="34720.A0A195FUN9"/>
<dbReference type="InterPro" id="IPR038238">
    <property type="entry name" value="Clp1_C_sf"/>
</dbReference>
<dbReference type="PANTHER" id="PTHR12755:SF6">
    <property type="entry name" value="POLYRIBONUCLEOTIDE 5'-HYDROXYL-KINASE CLP1"/>
    <property type="match status" value="1"/>
</dbReference>
<dbReference type="AlphaFoldDB" id="A0A195FUN9"/>
<dbReference type="InterPro" id="IPR045116">
    <property type="entry name" value="Clp1/Grc3"/>
</dbReference>
<sequence length="200" mass="22488">MALPSAVFKHKGEIGNLLIEGCIIVAKPSVRYIEKKTPISLYLNCCAMLEQMRETAEKDDTRGPITMIMESRNVGKSILCGTLLNYAIRTDRRPIFVYSDTFQNNKKVKASGVIINIRLGMYHWNEEDYKLLMYAAHVFEVDVILVMDQVSFIDSIKDDVVLTNVAGFVCVTNVDVVRKTFTVLSPQPGLLPNTVLLLDI</sequence>
<organism evidence="2 3">
    <name type="scientific">Trachymyrmex septentrionalis</name>
    <dbReference type="NCBI Taxonomy" id="34720"/>
    <lineage>
        <taxon>Eukaryota</taxon>
        <taxon>Metazoa</taxon>
        <taxon>Ecdysozoa</taxon>
        <taxon>Arthropoda</taxon>
        <taxon>Hexapoda</taxon>
        <taxon>Insecta</taxon>
        <taxon>Pterygota</taxon>
        <taxon>Neoptera</taxon>
        <taxon>Endopterygota</taxon>
        <taxon>Hymenoptera</taxon>
        <taxon>Apocrita</taxon>
        <taxon>Aculeata</taxon>
        <taxon>Formicoidea</taxon>
        <taxon>Formicidae</taxon>
        <taxon>Myrmicinae</taxon>
        <taxon>Trachymyrmex</taxon>
    </lineage>
</organism>
<dbReference type="PANTHER" id="PTHR12755">
    <property type="entry name" value="CLEAVAGE/POLYADENYLATION FACTOR IA SUBUNIT CLP1P"/>
    <property type="match status" value="1"/>
</dbReference>
<evidence type="ECO:0000313" key="3">
    <source>
        <dbReference type="Proteomes" id="UP000078541"/>
    </source>
</evidence>
<dbReference type="InterPro" id="IPR027417">
    <property type="entry name" value="P-loop_NTPase"/>
</dbReference>
<reference evidence="2 3" key="1">
    <citation type="submission" date="2016-03" db="EMBL/GenBank/DDBJ databases">
        <title>Trachymyrmex septentrionalis WGS genome.</title>
        <authorList>
            <person name="Nygaard S."/>
            <person name="Hu H."/>
            <person name="Boomsma J."/>
            <person name="Zhang G."/>
        </authorList>
    </citation>
    <scope>NUCLEOTIDE SEQUENCE [LARGE SCALE GENOMIC DNA]</scope>
    <source>
        <strain evidence="2">Tsep2-gDNA-1</strain>
        <tissue evidence="2">Whole body</tissue>
    </source>
</reference>
<name>A0A195FUN9_9HYME</name>
<dbReference type="GO" id="GO:0006388">
    <property type="term" value="P:tRNA splicing, via endonucleolytic cleavage and ligation"/>
    <property type="evidence" value="ECO:0007669"/>
    <property type="project" value="TreeGrafter"/>
</dbReference>